<evidence type="ECO:0000313" key="1">
    <source>
        <dbReference type="EMBL" id="PKY58096.1"/>
    </source>
</evidence>
<protein>
    <recommendedName>
        <fullName evidence="3">Protein kinase domain-containing protein</fullName>
    </recommendedName>
</protein>
<dbReference type="VEuPathDB" id="FungiDB:RhiirFUN_003258"/>
<evidence type="ECO:0000313" key="2">
    <source>
        <dbReference type="Proteomes" id="UP000234323"/>
    </source>
</evidence>
<dbReference type="Proteomes" id="UP000234323">
    <property type="component" value="Unassembled WGS sequence"/>
</dbReference>
<gene>
    <name evidence="1" type="ORF">RhiirA4_479717</name>
</gene>
<organism evidence="1 2">
    <name type="scientific">Rhizophagus irregularis</name>
    <dbReference type="NCBI Taxonomy" id="588596"/>
    <lineage>
        <taxon>Eukaryota</taxon>
        <taxon>Fungi</taxon>
        <taxon>Fungi incertae sedis</taxon>
        <taxon>Mucoromycota</taxon>
        <taxon>Glomeromycotina</taxon>
        <taxon>Glomeromycetes</taxon>
        <taxon>Glomerales</taxon>
        <taxon>Glomeraceae</taxon>
        <taxon>Rhizophagus</taxon>
    </lineage>
</organism>
<dbReference type="EMBL" id="LLXI01002844">
    <property type="protein sequence ID" value="PKY58096.1"/>
    <property type="molecule type" value="Genomic_DNA"/>
</dbReference>
<comment type="caution">
    <text evidence="1">The sequence shown here is derived from an EMBL/GenBank/DDBJ whole genome shotgun (WGS) entry which is preliminary data.</text>
</comment>
<dbReference type="SUPFAM" id="SSF56112">
    <property type="entry name" value="Protein kinase-like (PK-like)"/>
    <property type="match status" value="1"/>
</dbReference>
<reference evidence="1 2" key="1">
    <citation type="submission" date="2015-10" db="EMBL/GenBank/DDBJ databases">
        <title>Genome analyses suggest a sexual origin of heterokaryosis in a supposedly ancient asexual fungus.</title>
        <authorList>
            <person name="Ropars J."/>
            <person name="Sedzielewska K."/>
            <person name="Noel J."/>
            <person name="Charron P."/>
            <person name="Farinelli L."/>
            <person name="Marton T."/>
            <person name="Kruger M."/>
            <person name="Pelin A."/>
            <person name="Brachmann A."/>
            <person name="Corradi N."/>
        </authorList>
    </citation>
    <scope>NUCLEOTIDE SEQUENCE [LARGE SCALE GENOMIC DNA]</scope>
    <source>
        <strain evidence="1 2">A4</strain>
    </source>
</reference>
<dbReference type="Gene3D" id="1.10.510.10">
    <property type="entry name" value="Transferase(Phosphotransferase) domain 1"/>
    <property type="match status" value="1"/>
</dbReference>
<sequence>MKAGNLRQYLQDNFVEIDWTEGIHDHKYVHRDFHGGNVLLDLSESFEGEENEDSKYNVTQTYNILISDLITKILSNIVNDDEKEKIYTKSSNVYSFAMIIWELTPGQRSFVRLKI</sequence>
<dbReference type="AlphaFoldDB" id="A0A2I1HGU3"/>
<keyword evidence="2" id="KW-1185">Reference proteome</keyword>
<proteinExistence type="predicted"/>
<name>A0A2I1HGU3_9GLOM</name>
<evidence type="ECO:0008006" key="3">
    <source>
        <dbReference type="Google" id="ProtNLM"/>
    </source>
</evidence>
<accession>A0A2I1HGU3</accession>
<dbReference type="InterPro" id="IPR011009">
    <property type="entry name" value="Kinase-like_dom_sf"/>
</dbReference>